<dbReference type="OMA" id="FRIECAT"/>
<dbReference type="InterPro" id="IPR051304">
    <property type="entry name" value="SCF_F-box_domain"/>
</dbReference>
<dbReference type="PANTHER" id="PTHR47123:SF25">
    <property type="entry name" value="F-BOX PROTEIN"/>
    <property type="match status" value="1"/>
</dbReference>
<dbReference type="InterPro" id="IPR005174">
    <property type="entry name" value="KIB1-4_b-propeller"/>
</dbReference>
<sequence length="378" mass="43227">MDDWTKLPEELLLMITVRLFSVVELLRFRSICQSWRASISITDNNNNNPFPLRPNIHLNPLIITVSTTQQANSSLDLNACISRAAFFRVTHSSMSQSWLIKSEPDYNYGTLRLLNPLSRLPLLHWYKSIDLYQFTLSGIQESYVLQNQNTKETLPGFKRLVLVSVSGQDPKIVGIGCDGKIRYWNGVIWTRIKDQTSHFSDVIVHKGLVYALDVKGIVWLVSHSLSIFKYGPLLDSECHRAKRFVECSGELYIVDCIEEADSSPVTRFSHVIHDDVGNMNCELSERDCDKMVGFKVYKVDEELREWVEVKSLGDNAIVMANDCCFSVLANEFYGCLQNSIYFSDKEEVIKVYKLDDGSITTMKGFSQSCFQMFVPSFR</sequence>
<reference evidence="3" key="1">
    <citation type="journal article" date="2015" name="Nat. Plants">
        <title>Genome expansion of Arabis alpina linked with retrotransposition and reduced symmetric DNA methylation.</title>
        <authorList>
            <person name="Willing E.M."/>
            <person name="Rawat V."/>
            <person name="Mandakova T."/>
            <person name="Maumus F."/>
            <person name="James G.V."/>
            <person name="Nordstroem K.J."/>
            <person name="Becker C."/>
            <person name="Warthmann N."/>
            <person name="Chica C."/>
            <person name="Szarzynska B."/>
            <person name="Zytnicki M."/>
            <person name="Albani M.C."/>
            <person name="Kiefer C."/>
            <person name="Bergonzi S."/>
            <person name="Castaings L."/>
            <person name="Mateos J.L."/>
            <person name="Berns M.C."/>
            <person name="Bujdoso N."/>
            <person name="Piofczyk T."/>
            <person name="de Lorenzo L."/>
            <person name="Barrero-Sicilia C."/>
            <person name="Mateos I."/>
            <person name="Piednoel M."/>
            <person name="Hagmann J."/>
            <person name="Chen-Min-Tao R."/>
            <person name="Iglesias-Fernandez R."/>
            <person name="Schuster S.C."/>
            <person name="Alonso-Blanco C."/>
            <person name="Roudier F."/>
            <person name="Carbonero P."/>
            <person name="Paz-Ares J."/>
            <person name="Davis S.J."/>
            <person name="Pecinka A."/>
            <person name="Quesneville H."/>
            <person name="Colot V."/>
            <person name="Lysak M.A."/>
            <person name="Weigel D."/>
            <person name="Coupland G."/>
            <person name="Schneeberger K."/>
        </authorList>
    </citation>
    <scope>NUCLEOTIDE SEQUENCE [LARGE SCALE GENOMIC DNA]</scope>
    <source>
        <strain evidence="3">cv. Pajares</strain>
    </source>
</reference>
<proteinExistence type="predicted"/>
<dbReference type="Proteomes" id="UP000029120">
    <property type="component" value="Chromosome 3"/>
</dbReference>
<dbReference type="PANTHER" id="PTHR47123">
    <property type="entry name" value="F-BOX PROTEIN SKIP23"/>
    <property type="match status" value="1"/>
</dbReference>
<evidence type="ECO:0000313" key="3">
    <source>
        <dbReference type="Proteomes" id="UP000029120"/>
    </source>
</evidence>
<dbReference type="eggNOG" id="ENOG502RY64">
    <property type="taxonomic scope" value="Eukaryota"/>
</dbReference>
<dbReference type="EMBL" id="CM002871">
    <property type="protein sequence ID" value="KFK40146.1"/>
    <property type="molecule type" value="Genomic_DNA"/>
</dbReference>
<dbReference type="Pfam" id="PF03478">
    <property type="entry name" value="Beta-prop_KIB1-4"/>
    <property type="match status" value="1"/>
</dbReference>
<accession>A0A087HDE4</accession>
<gene>
    <name evidence="2" type="ordered locus">AALP_Aa3g336500</name>
</gene>
<protein>
    <recommendedName>
        <fullName evidence="1">KIB1-4 beta-propeller domain-containing protein</fullName>
    </recommendedName>
</protein>
<dbReference type="Gene3D" id="1.20.1280.50">
    <property type="match status" value="1"/>
</dbReference>
<dbReference type="AlphaFoldDB" id="A0A087HDE4"/>
<keyword evidence="3" id="KW-1185">Reference proteome</keyword>
<name>A0A087HDE4_ARAAL</name>
<dbReference type="SUPFAM" id="SSF81383">
    <property type="entry name" value="F-box domain"/>
    <property type="match status" value="1"/>
</dbReference>
<dbReference type="OrthoDB" id="1082638at2759"/>
<feature type="domain" description="KIB1-4 beta-propeller" evidence="1">
    <location>
        <begin position="90"/>
        <end position="353"/>
    </location>
</feature>
<dbReference type="Gramene" id="KFK40146">
    <property type="protein sequence ID" value="KFK40146"/>
    <property type="gene ID" value="AALP_AA3G336500"/>
</dbReference>
<evidence type="ECO:0000313" key="2">
    <source>
        <dbReference type="EMBL" id="KFK40146.1"/>
    </source>
</evidence>
<evidence type="ECO:0000259" key="1">
    <source>
        <dbReference type="Pfam" id="PF03478"/>
    </source>
</evidence>
<dbReference type="InterPro" id="IPR036047">
    <property type="entry name" value="F-box-like_dom_sf"/>
</dbReference>
<organism evidence="2 3">
    <name type="scientific">Arabis alpina</name>
    <name type="common">Alpine rock-cress</name>
    <dbReference type="NCBI Taxonomy" id="50452"/>
    <lineage>
        <taxon>Eukaryota</taxon>
        <taxon>Viridiplantae</taxon>
        <taxon>Streptophyta</taxon>
        <taxon>Embryophyta</taxon>
        <taxon>Tracheophyta</taxon>
        <taxon>Spermatophyta</taxon>
        <taxon>Magnoliopsida</taxon>
        <taxon>eudicotyledons</taxon>
        <taxon>Gunneridae</taxon>
        <taxon>Pentapetalae</taxon>
        <taxon>rosids</taxon>
        <taxon>malvids</taxon>
        <taxon>Brassicales</taxon>
        <taxon>Brassicaceae</taxon>
        <taxon>Arabideae</taxon>
        <taxon>Arabis</taxon>
    </lineage>
</organism>